<evidence type="ECO:0000313" key="3">
    <source>
        <dbReference type="Proteomes" id="UP001158050"/>
    </source>
</evidence>
<protein>
    <submittedName>
        <fullName evidence="2">Uncharacterized protein</fullName>
    </submittedName>
</protein>
<feature type="transmembrane region" description="Helical" evidence="1">
    <location>
        <begin position="6"/>
        <end position="28"/>
    </location>
</feature>
<reference evidence="2 3" key="1">
    <citation type="submission" date="2017-05" db="EMBL/GenBank/DDBJ databases">
        <authorList>
            <person name="Varghese N."/>
            <person name="Submissions S."/>
        </authorList>
    </citation>
    <scope>NUCLEOTIDE SEQUENCE [LARGE SCALE GENOMIC DNA]</scope>
    <source>
        <strain evidence="2 3">DSM 18015</strain>
    </source>
</reference>
<evidence type="ECO:0000313" key="2">
    <source>
        <dbReference type="EMBL" id="SMP96578.1"/>
    </source>
</evidence>
<comment type="caution">
    <text evidence="2">The sequence shown here is derived from an EMBL/GenBank/DDBJ whole genome shotgun (WGS) entry which is preliminary data.</text>
</comment>
<gene>
    <name evidence="2" type="ORF">SAMN05421679_109122</name>
</gene>
<sequence length="181" mass="20482">MLLTTFFIIPIIVILQYINQITSILIIMKLSKIKAILPTLNNVEFQLENGKFVPEHFHVTEIGVITKNFIDCGGNTRNEQVVNFQLWDANDFEHRLKPTKLFDIITLCEDKLGIEDSEIEVEYQSETIGKYDLDFNGNNFVLKNKQTACLANEACGIPEENQNVETSDLNTSCCTPNSGCC</sequence>
<keyword evidence="1" id="KW-1133">Transmembrane helix</keyword>
<organism evidence="2 3">
    <name type="scientific">Epilithonimonas pallida</name>
    <dbReference type="NCBI Taxonomy" id="373671"/>
    <lineage>
        <taxon>Bacteria</taxon>
        <taxon>Pseudomonadati</taxon>
        <taxon>Bacteroidota</taxon>
        <taxon>Flavobacteriia</taxon>
        <taxon>Flavobacteriales</taxon>
        <taxon>Weeksellaceae</taxon>
        <taxon>Chryseobacterium group</taxon>
        <taxon>Epilithonimonas</taxon>
    </lineage>
</organism>
<proteinExistence type="predicted"/>
<dbReference type="EMBL" id="FXUO01000009">
    <property type="protein sequence ID" value="SMP96578.1"/>
    <property type="molecule type" value="Genomic_DNA"/>
</dbReference>
<keyword evidence="3" id="KW-1185">Reference proteome</keyword>
<evidence type="ECO:0000256" key="1">
    <source>
        <dbReference type="SAM" id="Phobius"/>
    </source>
</evidence>
<keyword evidence="1" id="KW-0812">Transmembrane</keyword>
<keyword evidence="1" id="KW-0472">Membrane</keyword>
<dbReference type="Proteomes" id="UP001158050">
    <property type="component" value="Unassembled WGS sequence"/>
</dbReference>
<name>A0ABY1R979_9FLAO</name>
<dbReference type="Pfam" id="PF20001">
    <property type="entry name" value="DUF6428"/>
    <property type="match status" value="1"/>
</dbReference>
<dbReference type="InterPro" id="IPR045534">
    <property type="entry name" value="DUF6428"/>
</dbReference>
<accession>A0ABY1R979</accession>